<evidence type="ECO:0000313" key="10">
    <source>
        <dbReference type="Proteomes" id="UP000186074"/>
    </source>
</evidence>
<evidence type="ECO:0000256" key="2">
    <source>
        <dbReference type="ARBA" id="ARBA00010145"/>
    </source>
</evidence>
<dbReference type="PANTHER" id="PTHR36838">
    <property type="entry name" value="AUXIN EFFLUX CARRIER FAMILY PROTEIN"/>
    <property type="match status" value="1"/>
</dbReference>
<keyword evidence="6 8" id="KW-1133">Transmembrane helix</keyword>
<accession>A0A1P8KKY8</accession>
<dbReference type="RefSeq" id="WP_076085129.1">
    <property type="nucleotide sequence ID" value="NZ_CP019070.1"/>
</dbReference>
<comment type="similarity">
    <text evidence="2">Belongs to the auxin efflux carrier (TC 2.A.69) family.</text>
</comment>
<dbReference type="InterPro" id="IPR038770">
    <property type="entry name" value="Na+/solute_symporter_sf"/>
</dbReference>
<evidence type="ECO:0000256" key="5">
    <source>
        <dbReference type="ARBA" id="ARBA00022692"/>
    </source>
</evidence>
<organism evidence="9 10">
    <name type="scientific">Poseidonibacter parvus</name>
    <dbReference type="NCBI Taxonomy" id="1850254"/>
    <lineage>
        <taxon>Bacteria</taxon>
        <taxon>Pseudomonadati</taxon>
        <taxon>Campylobacterota</taxon>
        <taxon>Epsilonproteobacteria</taxon>
        <taxon>Campylobacterales</taxon>
        <taxon>Arcobacteraceae</taxon>
        <taxon>Poseidonibacter</taxon>
    </lineage>
</organism>
<dbReference type="Proteomes" id="UP000186074">
    <property type="component" value="Chromosome"/>
</dbReference>
<keyword evidence="5 8" id="KW-0812">Transmembrane</keyword>
<keyword evidence="7 8" id="KW-0472">Membrane</keyword>
<feature type="transmembrane region" description="Helical" evidence="8">
    <location>
        <begin position="6"/>
        <end position="26"/>
    </location>
</feature>
<dbReference type="PANTHER" id="PTHR36838:SF4">
    <property type="entry name" value="AUXIN EFFLUX CARRIER FAMILY PROTEIN"/>
    <property type="match status" value="1"/>
</dbReference>
<dbReference type="GO" id="GO:0055085">
    <property type="term" value="P:transmembrane transport"/>
    <property type="evidence" value="ECO:0007669"/>
    <property type="project" value="InterPro"/>
</dbReference>
<dbReference type="KEGG" id="alp:LPB137_04845"/>
<evidence type="ECO:0000256" key="3">
    <source>
        <dbReference type="ARBA" id="ARBA00022448"/>
    </source>
</evidence>
<evidence type="ECO:0000256" key="4">
    <source>
        <dbReference type="ARBA" id="ARBA00022475"/>
    </source>
</evidence>
<protein>
    <submittedName>
        <fullName evidence="9">Transporter</fullName>
    </submittedName>
</protein>
<dbReference type="InterPro" id="IPR004776">
    <property type="entry name" value="Mem_transp_PIN-like"/>
</dbReference>
<keyword evidence="3" id="KW-0813">Transport</keyword>
<keyword evidence="10" id="KW-1185">Reference proteome</keyword>
<feature type="transmembrane region" description="Helical" evidence="8">
    <location>
        <begin position="63"/>
        <end position="83"/>
    </location>
</feature>
<proteinExistence type="inferred from homology"/>
<dbReference type="OrthoDB" id="9805563at2"/>
<feature type="transmembrane region" description="Helical" evidence="8">
    <location>
        <begin position="194"/>
        <end position="216"/>
    </location>
</feature>
<sequence>MIHIFTALIPIFSLIMIGYFFKRIKFPSYDFWPQADKLTYYVLMPSLLIYKLSTASLDSSNSVNYVLTALITIFIVLLILMFLNKFLNFQEDSFTSIVQGGIRFNTYVFLALADAVLGDNGIVLAAILLTFVIPFINVLCISIFALYISQSKLTFLYLVKSIITNPLIIGCFIGGSINFLSIDIPIILENTIQILGQAALPLGLLSVGFGLVLKEIKASKKDIFTSSFAKHLITPLIMFCVAKYFGLDDTMILVLLIFSVLPTAPSSFILARQLGGNIGLMSSIITVQTLISALFIIAVLNFFN</sequence>
<feature type="transmembrane region" description="Helical" evidence="8">
    <location>
        <begin position="251"/>
        <end position="271"/>
    </location>
</feature>
<comment type="subcellular location">
    <subcellularLocation>
        <location evidence="1">Cell membrane</location>
        <topology evidence="1">Multi-pass membrane protein</topology>
    </subcellularLocation>
</comment>
<name>A0A1P8KKY8_9BACT</name>
<reference evidence="9 10" key="1">
    <citation type="submission" date="2017-01" db="EMBL/GenBank/DDBJ databases">
        <title>Genome sequencing of Arcobacter sp. LPB0137.</title>
        <authorList>
            <person name="Lee G.-W."/>
            <person name="Yi H."/>
        </authorList>
    </citation>
    <scope>NUCLEOTIDE SEQUENCE [LARGE SCALE GENOMIC DNA]</scope>
    <source>
        <strain evidence="9 10">LPB0137</strain>
    </source>
</reference>
<dbReference type="AlphaFoldDB" id="A0A1P8KKY8"/>
<evidence type="ECO:0000256" key="6">
    <source>
        <dbReference type="ARBA" id="ARBA00022989"/>
    </source>
</evidence>
<dbReference type="Gene3D" id="1.20.1530.20">
    <property type="match status" value="1"/>
</dbReference>
<gene>
    <name evidence="9" type="ORF">LPB137_04845</name>
</gene>
<feature type="transmembrane region" description="Helical" evidence="8">
    <location>
        <begin position="122"/>
        <end position="147"/>
    </location>
</feature>
<dbReference type="EMBL" id="CP019070">
    <property type="protein sequence ID" value="APW65217.1"/>
    <property type="molecule type" value="Genomic_DNA"/>
</dbReference>
<evidence type="ECO:0000256" key="1">
    <source>
        <dbReference type="ARBA" id="ARBA00004651"/>
    </source>
</evidence>
<keyword evidence="4" id="KW-1003">Cell membrane</keyword>
<evidence type="ECO:0000256" key="7">
    <source>
        <dbReference type="ARBA" id="ARBA00023136"/>
    </source>
</evidence>
<feature type="transmembrane region" description="Helical" evidence="8">
    <location>
        <begin position="278"/>
        <end position="303"/>
    </location>
</feature>
<evidence type="ECO:0000313" key="9">
    <source>
        <dbReference type="EMBL" id="APW65217.1"/>
    </source>
</evidence>
<dbReference type="GO" id="GO:0005886">
    <property type="term" value="C:plasma membrane"/>
    <property type="evidence" value="ECO:0007669"/>
    <property type="project" value="UniProtKB-SubCell"/>
</dbReference>
<evidence type="ECO:0000256" key="8">
    <source>
        <dbReference type="SAM" id="Phobius"/>
    </source>
</evidence>
<dbReference type="Pfam" id="PF03547">
    <property type="entry name" value="Mem_trans"/>
    <property type="match status" value="1"/>
</dbReference>